<dbReference type="InterPro" id="IPR011605">
    <property type="entry name" value="NusB_fam"/>
</dbReference>
<dbReference type="GO" id="GO:0003723">
    <property type="term" value="F:RNA binding"/>
    <property type="evidence" value="ECO:0007669"/>
    <property type="project" value="UniProtKB-UniRule"/>
</dbReference>
<comment type="caution">
    <text evidence="8">The sequence shown here is derived from an EMBL/GenBank/DDBJ whole genome shotgun (WGS) entry which is preliminary data.</text>
</comment>
<dbReference type="HAMAP" id="MF_00073">
    <property type="entry name" value="NusB"/>
    <property type="match status" value="1"/>
</dbReference>
<evidence type="ECO:0000256" key="4">
    <source>
        <dbReference type="ARBA" id="ARBA00023015"/>
    </source>
</evidence>
<keyword evidence="5 6" id="KW-0804">Transcription</keyword>
<dbReference type="GO" id="GO:0005829">
    <property type="term" value="C:cytosol"/>
    <property type="evidence" value="ECO:0007669"/>
    <property type="project" value="TreeGrafter"/>
</dbReference>
<proteinExistence type="inferred from homology"/>
<dbReference type="EMBL" id="AENN01000011">
    <property type="protein sequence ID" value="EFR31529.1"/>
    <property type="molecule type" value="Genomic_DNA"/>
</dbReference>
<evidence type="ECO:0000256" key="5">
    <source>
        <dbReference type="ARBA" id="ARBA00023163"/>
    </source>
</evidence>
<accession>E4KNJ3</accession>
<dbReference type="PANTHER" id="PTHR11078">
    <property type="entry name" value="N UTILIZATION SUBSTANCE PROTEIN B-RELATED"/>
    <property type="match status" value="1"/>
</dbReference>
<dbReference type="GO" id="GO:0031564">
    <property type="term" value="P:transcription antitermination"/>
    <property type="evidence" value="ECO:0007669"/>
    <property type="project" value="UniProtKB-KW"/>
</dbReference>
<dbReference type="STRING" id="908337.HMPREF9257_0356"/>
<dbReference type="NCBIfam" id="TIGR01951">
    <property type="entry name" value="nusB"/>
    <property type="match status" value="1"/>
</dbReference>
<organism evidence="8 9">
    <name type="scientific">Eremococcus coleocola ACS-139-V-Col8</name>
    <dbReference type="NCBI Taxonomy" id="908337"/>
    <lineage>
        <taxon>Bacteria</taxon>
        <taxon>Bacillati</taxon>
        <taxon>Bacillota</taxon>
        <taxon>Bacilli</taxon>
        <taxon>Lactobacillales</taxon>
        <taxon>Aerococcaceae</taxon>
        <taxon>Eremococcus</taxon>
    </lineage>
</organism>
<dbReference type="InterPro" id="IPR006027">
    <property type="entry name" value="NusB_RsmB_TIM44"/>
</dbReference>
<dbReference type="AlphaFoldDB" id="E4KNJ3"/>
<evidence type="ECO:0000256" key="3">
    <source>
        <dbReference type="ARBA" id="ARBA00022884"/>
    </source>
</evidence>
<name>E4KNJ3_9LACT</name>
<feature type="domain" description="NusB/RsmB/TIM44" evidence="7">
    <location>
        <begin position="10"/>
        <end position="142"/>
    </location>
</feature>
<evidence type="ECO:0000256" key="2">
    <source>
        <dbReference type="ARBA" id="ARBA00022814"/>
    </source>
</evidence>
<dbReference type="GO" id="GO:0006353">
    <property type="term" value="P:DNA-templated transcription termination"/>
    <property type="evidence" value="ECO:0007669"/>
    <property type="project" value="UniProtKB-UniRule"/>
</dbReference>
<evidence type="ECO:0000259" key="7">
    <source>
        <dbReference type="Pfam" id="PF01029"/>
    </source>
</evidence>
<dbReference type="Pfam" id="PF01029">
    <property type="entry name" value="NusB"/>
    <property type="match status" value="1"/>
</dbReference>
<evidence type="ECO:0000313" key="8">
    <source>
        <dbReference type="EMBL" id="EFR31529.1"/>
    </source>
</evidence>
<dbReference type="Gene3D" id="1.10.940.10">
    <property type="entry name" value="NusB-like"/>
    <property type="match status" value="1"/>
</dbReference>
<dbReference type="Proteomes" id="UP000005990">
    <property type="component" value="Unassembled WGS sequence"/>
</dbReference>
<reference evidence="8 9" key="1">
    <citation type="submission" date="2010-10" db="EMBL/GenBank/DDBJ databases">
        <authorList>
            <person name="Durkin A.S."/>
            <person name="Madupu R."/>
            <person name="Torralba M."/>
            <person name="Gillis M."/>
            <person name="Methe B."/>
            <person name="Sutton G."/>
            <person name="Nelson K.E."/>
        </authorList>
    </citation>
    <scope>NUCLEOTIDE SEQUENCE [LARGE SCALE GENOMIC DNA]</scope>
    <source>
        <strain evidence="8 9">ACS-139-V-Col8</strain>
    </source>
</reference>
<keyword evidence="9" id="KW-1185">Reference proteome</keyword>
<comment type="similarity">
    <text evidence="1 6">Belongs to the NusB family.</text>
</comment>
<gene>
    <name evidence="6 8" type="primary">nusB</name>
    <name evidence="8" type="ORF">HMPREF9257_0356</name>
</gene>
<dbReference type="PANTHER" id="PTHR11078:SF3">
    <property type="entry name" value="ANTITERMINATION NUSB DOMAIN-CONTAINING PROTEIN"/>
    <property type="match status" value="1"/>
</dbReference>
<dbReference type="OrthoDB" id="9811381at2"/>
<keyword evidence="4 6" id="KW-0805">Transcription regulation</keyword>
<dbReference type="InterPro" id="IPR035926">
    <property type="entry name" value="NusB-like_sf"/>
</dbReference>
<protein>
    <recommendedName>
        <fullName evidence="6">Transcription antitermination protein NusB</fullName>
    </recommendedName>
    <alternativeName>
        <fullName evidence="6">Antitermination factor NusB</fullName>
    </alternativeName>
</protein>
<evidence type="ECO:0000313" key="9">
    <source>
        <dbReference type="Proteomes" id="UP000005990"/>
    </source>
</evidence>
<evidence type="ECO:0000256" key="1">
    <source>
        <dbReference type="ARBA" id="ARBA00005952"/>
    </source>
</evidence>
<sequence length="158" mass="18074">MGLSVENRSQARQVAVQALYDYTHFESNNDLDQALDFALESGHFPDQGYDEVANDYLYLLLNGVVDHLSEIDAHIEKYLKNWTLARIARIDLNILRVAFFELLYMDKEDVPARVTVDEAIELSKFFSDDKSRQFINGVLATAINDLGQNQDQDEAKLK</sequence>
<comment type="function">
    <text evidence="6">Involved in transcription antitermination. Required for transcription of ribosomal RNA (rRNA) genes. Binds specifically to the boxA antiterminator sequence of the ribosomal RNA (rrn) operons.</text>
</comment>
<evidence type="ECO:0000256" key="6">
    <source>
        <dbReference type="HAMAP-Rule" id="MF_00073"/>
    </source>
</evidence>
<dbReference type="RefSeq" id="WP_006418063.1">
    <property type="nucleotide sequence ID" value="NZ_AENN01000011.1"/>
</dbReference>
<keyword evidence="3 6" id="KW-0694">RNA-binding</keyword>
<dbReference type="SUPFAM" id="SSF48013">
    <property type="entry name" value="NusB-like"/>
    <property type="match status" value="1"/>
</dbReference>
<keyword evidence="2 6" id="KW-0889">Transcription antitermination</keyword>
<dbReference type="eggNOG" id="COG0781">
    <property type="taxonomic scope" value="Bacteria"/>
</dbReference>